<proteinExistence type="predicted"/>
<name>A0A915P2L7_9BILA</name>
<reference evidence="2" key="1">
    <citation type="submission" date="2022-11" db="UniProtKB">
        <authorList>
            <consortium name="WormBaseParasite"/>
        </authorList>
    </citation>
    <scope>IDENTIFICATION</scope>
</reference>
<keyword evidence="1" id="KW-1185">Reference proteome</keyword>
<dbReference type="AlphaFoldDB" id="A0A915P2L7"/>
<evidence type="ECO:0000313" key="2">
    <source>
        <dbReference type="WBParaSite" id="scf7180000423470.g11061"/>
    </source>
</evidence>
<dbReference type="Proteomes" id="UP000887560">
    <property type="component" value="Unplaced"/>
</dbReference>
<dbReference type="WBParaSite" id="scf7180000423470.g11061">
    <property type="protein sequence ID" value="scf7180000423470.g11061"/>
    <property type="gene ID" value="scf7180000423470.g11061"/>
</dbReference>
<protein>
    <submittedName>
        <fullName evidence="2">Uncharacterized protein</fullName>
    </submittedName>
</protein>
<accession>A0A915P2L7</accession>
<sequence length="188" mass="21105">MRFGIQHNKELTDCLADMRFDWDRAMADNMSAMTSNLLGFTFSLKNGEFDRVKGGFAERHKKFCGDVSKCKDRGGKCLEVGDHSVGWARSGDYVRVNIQHIGETIFWTCQSKPFYVFKMLVPDDSVNKQTTTEKTTTMVTCPTCDPYVNCPDIDCPSFFGCPDVDCPAKKDSKKTLQITLVIVGSIIL</sequence>
<organism evidence="1 2">
    <name type="scientific">Meloidogyne floridensis</name>
    <dbReference type="NCBI Taxonomy" id="298350"/>
    <lineage>
        <taxon>Eukaryota</taxon>
        <taxon>Metazoa</taxon>
        <taxon>Ecdysozoa</taxon>
        <taxon>Nematoda</taxon>
        <taxon>Chromadorea</taxon>
        <taxon>Rhabditida</taxon>
        <taxon>Tylenchina</taxon>
        <taxon>Tylenchomorpha</taxon>
        <taxon>Tylenchoidea</taxon>
        <taxon>Meloidogynidae</taxon>
        <taxon>Meloidogyninae</taxon>
        <taxon>Meloidogyne</taxon>
    </lineage>
</organism>
<evidence type="ECO:0000313" key="1">
    <source>
        <dbReference type="Proteomes" id="UP000887560"/>
    </source>
</evidence>